<evidence type="ECO:0000256" key="1">
    <source>
        <dbReference type="SAM" id="MobiDB-lite"/>
    </source>
</evidence>
<dbReference type="AlphaFoldDB" id="A0A840P568"/>
<feature type="compositionally biased region" description="Low complexity" evidence="1">
    <location>
        <begin position="207"/>
        <end position="220"/>
    </location>
</feature>
<dbReference type="EMBL" id="JACHGN010000005">
    <property type="protein sequence ID" value="MBB5133011.1"/>
    <property type="molecule type" value="Genomic_DNA"/>
</dbReference>
<comment type="caution">
    <text evidence="2">The sequence shown here is derived from an EMBL/GenBank/DDBJ whole genome shotgun (WGS) entry which is preliminary data.</text>
</comment>
<gene>
    <name evidence="2" type="ORF">HNP84_002732</name>
</gene>
<keyword evidence="3" id="KW-1185">Reference proteome</keyword>
<evidence type="ECO:0000313" key="3">
    <source>
        <dbReference type="Proteomes" id="UP000578449"/>
    </source>
</evidence>
<feature type="compositionally biased region" description="Basic and acidic residues" evidence="1">
    <location>
        <begin position="63"/>
        <end position="76"/>
    </location>
</feature>
<proteinExistence type="predicted"/>
<evidence type="ECO:0000313" key="2">
    <source>
        <dbReference type="EMBL" id="MBB5133011.1"/>
    </source>
</evidence>
<sequence>MGHRGKDDSGRPDRRAPEREPGGMRSWAHRERGGAAVRGEDVSEAGRGASQSACTAAPGPSGRHIEPGTVHDRARLGDAPGDAAPKGPLRTDASSGRTPSLARPSQELHAAPPEAGARCPARTGAASKRRPPRTWAGGASGRHHDKHLRRLPPWAGTASRLSPRSRPIGASPRPEMGAARESASGRAPDPGPRFAGRRHGKERTLRGKAAAIAASGGAPAQAPPLAGPWQDGGPRCRPRAETWGRGRSGQNGVFRPHLGGCPGCPLEGAAGMIVQVGGEEWL</sequence>
<name>A0A840P568_9ACTN</name>
<protein>
    <submittedName>
        <fullName evidence="2">Uncharacterized protein</fullName>
    </submittedName>
</protein>
<feature type="region of interest" description="Disordered" evidence="1">
    <location>
        <begin position="1"/>
        <end position="256"/>
    </location>
</feature>
<feature type="compositionally biased region" description="Basic and acidic residues" evidence="1">
    <location>
        <begin position="1"/>
        <end position="41"/>
    </location>
</feature>
<feature type="compositionally biased region" description="Basic residues" evidence="1">
    <location>
        <begin position="141"/>
        <end position="150"/>
    </location>
</feature>
<dbReference type="Proteomes" id="UP000578449">
    <property type="component" value="Unassembled WGS sequence"/>
</dbReference>
<accession>A0A840P568</accession>
<organism evidence="2 3">
    <name type="scientific">Thermocatellispora tengchongensis</name>
    <dbReference type="NCBI Taxonomy" id="1073253"/>
    <lineage>
        <taxon>Bacteria</taxon>
        <taxon>Bacillati</taxon>
        <taxon>Actinomycetota</taxon>
        <taxon>Actinomycetes</taxon>
        <taxon>Streptosporangiales</taxon>
        <taxon>Streptosporangiaceae</taxon>
        <taxon>Thermocatellispora</taxon>
    </lineage>
</organism>
<reference evidence="2 3" key="1">
    <citation type="submission" date="2020-08" db="EMBL/GenBank/DDBJ databases">
        <title>Genomic Encyclopedia of Type Strains, Phase IV (KMG-IV): sequencing the most valuable type-strain genomes for metagenomic binning, comparative biology and taxonomic classification.</title>
        <authorList>
            <person name="Goeker M."/>
        </authorList>
    </citation>
    <scope>NUCLEOTIDE SEQUENCE [LARGE SCALE GENOMIC DNA]</scope>
    <source>
        <strain evidence="2 3">DSM 45615</strain>
    </source>
</reference>